<protein>
    <recommendedName>
        <fullName evidence="3">Beta/gamma crystallin 'Greek key' domain-containing protein</fullName>
    </recommendedName>
</protein>
<accession>A0A8C1YMX8</accession>
<evidence type="ECO:0000256" key="2">
    <source>
        <dbReference type="ARBA" id="ARBA00022737"/>
    </source>
</evidence>
<reference evidence="4" key="1">
    <citation type="submission" date="2025-08" db="UniProtKB">
        <authorList>
            <consortium name="Ensembl"/>
        </authorList>
    </citation>
    <scope>IDENTIFICATION</scope>
</reference>
<comment type="similarity">
    <text evidence="1">Belongs to the beta/gamma-crystallin family.</text>
</comment>
<dbReference type="Pfam" id="PF00030">
    <property type="entry name" value="Crystall"/>
    <property type="match status" value="1"/>
</dbReference>
<dbReference type="SMART" id="SM00247">
    <property type="entry name" value="XTALbg"/>
    <property type="match status" value="1"/>
</dbReference>
<dbReference type="Ensembl" id="ENSCCRT00015018266.1">
    <property type="protein sequence ID" value="ENSCCRP00015017636.1"/>
    <property type="gene ID" value="ENSCCRG00015007705.1"/>
</dbReference>
<dbReference type="AlphaFoldDB" id="A0A8C1YMX8"/>
<dbReference type="InterPro" id="IPR050252">
    <property type="entry name" value="Beta/Gamma-Crystallin"/>
</dbReference>
<evidence type="ECO:0000313" key="4">
    <source>
        <dbReference type="Ensembl" id="ENSCCRP00015017636.1"/>
    </source>
</evidence>
<dbReference type="Proteomes" id="UP000694700">
    <property type="component" value="Unplaced"/>
</dbReference>
<keyword evidence="2" id="KW-0677">Repeat</keyword>
<name>A0A8C1YMX8_CYPCA</name>
<dbReference type="PANTHER" id="PTHR11818">
    <property type="entry name" value="BETA/GAMMA CRYSTALLIN"/>
    <property type="match status" value="1"/>
</dbReference>
<dbReference type="InterPro" id="IPR011024">
    <property type="entry name" value="G_crystallin-like"/>
</dbReference>
<dbReference type="PRINTS" id="PR01367">
    <property type="entry name" value="BGCRYSTALLIN"/>
</dbReference>
<proteinExistence type="inferred from homology"/>
<dbReference type="GO" id="GO:0007601">
    <property type="term" value="P:visual perception"/>
    <property type="evidence" value="ECO:0007669"/>
    <property type="project" value="TreeGrafter"/>
</dbReference>
<feature type="domain" description="Beta/gamma crystallin 'Greek key'" evidence="3">
    <location>
        <begin position="40"/>
        <end position="88"/>
    </location>
</feature>
<dbReference type="SUPFAM" id="SSF49695">
    <property type="entry name" value="gamma-Crystallin-like"/>
    <property type="match status" value="1"/>
</dbReference>
<dbReference type="PROSITE" id="PS50915">
    <property type="entry name" value="CRYSTALLIN_BETA_GAMMA"/>
    <property type="match status" value="1"/>
</dbReference>
<dbReference type="Gene3D" id="2.60.20.10">
    <property type="entry name" value="Crystallins"/>
    <property type="match status" value="1"/>
</dbReference>
<evidence type="ECO:0000313" key="5">
    <source>
        <dbReference type="Proteomes" id="UP000694700"/>
    </source>
</evidence>
<dbReference type="GO" id="GO:0002088">
    <property type="term" value="P:lens development in camera-type eye"/>
    <property type="evidence" value="ECO:0007669"/>
    <property type="project" value="TreeGrafter"/>
</dbReference>
<sequence length="161" mass="18605">MILVFDQEEFRGNWRLITKDCPSLERCGITEVRSCNVLSGVWDLYKDPDYSGDHYLLEEGEYRNLKVWSHGKSTTSAPAPARSLKCVPFKIQLYEEVNFEGRISEKTGNCPSLDHFIQGKNVMLFSLLFSETDKNKLYCINNNSGVMIYFLSNKCLLYLEH</sequence>
<organism evidence="4 5">
    <name type="scientific">Cyprinus carpio</name>
    <name type="common">Common carp</name>
    <dbReference type="NCBI Taxonomy" id="7962"/>
    <lineage>
        <taxon>Eukaryota</taxon>
        <taxon>Metazoa</taxon>
        <taxon>Chordata</taxon>
        <taxon>Craniata</taxon>
        <taxon>Vertebrata</taxon>
        <taxon>Euteleostomi</taxon>
        <taxon>Actinopterygii</taxon>
        <taxon>Neopterygii</taxon>
        <taxon>Teleostei</taxon>
        <taxon>Ostariophysi</taxon>
        <taxon>Cypriniformes</taxon>
        <taxon>Cyprinidae</taxon>
        <taxon>Cyprininae</taxon>
        <taxon>Cyprinus</taxon>
    </lineage>
</organism>
<dbReference type="PANTHER" id="PTHR11818:SF42">
    <property type="entry name" value="VOLTAGE-GATED HYDROGEN CHANNEL 1"/>
    <property type="match status" value="1"/>
</dbReference>
<evidence type="ECO:0000256" key="1">
    <source>
        <dbReference type="ARBA" id="ARBA00009646"/>
    </source>
</evidence>
<dbReference type="InterPro" id="IPR001064">
    <property type="entry name" value="Beta/gamma_crystallin"/>
</dbReference>
<evidence type="ECO:0000259" key="3">
    <source>
        <dbReference type="PROSITE" id="PS50915"/>
    </source>
</evidence>
<dbReference type="GO" id="GO:0005212">
    <property type="term" value="F:structural constituent of eye lens"/>
    <property type="evidence" value="ECO:0007669"/>
    <property type="project" value="TreeGrafter"/>
</dbReference>